<evidence type="ECO:0000256" key="7">
    <source>
        <dbReference type="SAM" id="MobiDB-lite"/>
    </source>
</evidence>
<evidence type="ECO:0000313" key="10">
    <source>
        <dbReference type="WBParaSite" id="TMUE_1000003068.1"/>
    </source>
</evidence>
<evidence type="ECO:0000256" key="2">
    <source>
        <dbReference type="ARBA" id="ARBA00006051"/>
    </source>
</evidence>
<dbReference type="WBParaSite" id="TMUE_1000003068.1">
    <property type="protein sequence ID" value="TMUE_1000003068.1"/>
    <property type="gene ID" value="WBGene00292579"/>
</dbReference>
<dbReference type="GO" id="GO:0042393">
    <property type="term" value="F:histone binding"/>
    <property type="evidence" value="ECO:0007669"/>
    <property type="project" value="TreeGrafter"/>
</dbReference>
<dbReference type="GO" id="GO:0006335">
    <property type="term" value="P:DNA replication-dependent chromatin assembly"/>
    <property type="evidence" value="ECO:0007669"/>
    <property type="project" value="TreeGrafter"/>
</dbReference>
<evidence type="ECO:0000256" key="4">
    <source>
        <dbReference type="ARBA" id="ARBA00023163"/>
    </source>
</evidence>
<keyword evidence="6" id="KW-0539">Nucleus</keyword>
<dbReference type="GO" id="GO:0005634">
    <property type="term" value="C:nucleus"/>
    <property type="evidence" value="ECO:0007669"/>
    <property type="project" value="UniProtKB-SubCell"/>
</dbReference>
<keyword evidence="5" id="KW-0143">Chaperone</keyword>
<dbReference type="InterPro" id="IPR006818">
    <property type="entry name" value="ASF1-like"/>
</dbReference>
<dbReference type="AlphaFoldDB" id="A0A5S6Q7A7"/>
<dbReference type="SUPFAM" id="SSF101546">
    <property type="entry name" value="ASF1-like"/>
    <property type="match status" value="1"/>
</dbReference>
<dbReference type="PANTHER" id="PTHR12040">
    <property type="entry name" value="ANTI-SILENCING PROTEIN 1"/>
    <property type="match status" value="1"/>
</dbReference>
<dbReference type="WBParaSite" id="TMUE_0000002014.1">
    <property type="protein sequence ID" value="TMUE_0000002014.1"/>
    <property type="gene ID" value="WBGene00297876"/>
</dbReference>
<name>A0A5S6Q7A7_TRIMR</name>
<evidence type="ECO:0000313" key="9">
    <source>
        <dbReference type="WBParaSite" id="TMUE_0000002014.1"/>
    </source>
</evidence>
<feature type="compositionally biased region" description="Acidic residues" evidence="7">
    <location>
        <begin position="165"/>
        <end position="191"/>
    </location>
</feature>
<organism evidence="8 10">
    <name type="scientific">Trichuris muris</name>
    <name type="common">Mouse whipworm</name>
    <dbReference type="NCBI Taxonomy" id="70415"/>
    <lineage>
        <taxon>Eukaryota</taxon>
        <taxon>Metazoa</taxon>
        <taxon>Ecdysozoa</taxon>
        <taxon>Nematoda</taxon>
        <taxon>Enoplea</taxon>
        <taxon>Dorylaimia</taxon>
        <taxon>Trichinellida</taxon>
        <taxon>Trichuridae</taxon>
        <taxon>Trichuris</taxon>
    </lineage>
</organism>
<proteinExistence type="inferred from homology"/>
<dbReference type="InterPro" id="IPR036747">
    <property type="entry name" value="ASF1-like_sf"/>
</dbReference>
<evidence type="ECO:0000256" key="6">
    <source>
        <dbReference type="ARBA" id="ARBA00023242"/>
    </source>
</evidence>
<keyword evidence="3" id="KW-0805">Transcription regulation</keyword>
<evidence type="ECO:0000256" key="5">
    <source>
        <dbReference type="ARBA" id="ARBA00023186"/>
    </source>
</evidence>
<feature type="region of interest" description="Disordered" evidence="7">
    <location>
        <begin position="151"/>
        <end position="191"/>
    </location>
</feature>
<reference evidence="9 10" key="3">
    <citation type="submission" date="2019-12" db="UniProtKB">
        <authorList>
            <consortium name="WormBaseParasite"/>
        </authorList>
    </citation>
    <scope>IDENTIFICATION</scope>
</reference>
<evidence type="ECO:0000256" key="1">
    <source>
        <dbReference type="ARBA" id="ARBA00004123"/>
    </source>
</evidence>
<protein>
    <submittedName>
        <fullName evidence="9 10">Anti-silencing function protein 1</fullName>
    </submittedName>
</protein>
<keyword evidence="8" id="KW-1185">Reference proteome</keyword>
<comment type="similarity">
    <text evidence="2">Belongs to the ASF1 family.</text>
</comment>
<dbReference type="PANTHER" id="PTHR12040:SF0">
    <property type="entry name" value="HISTONE CHAPERONE ASF1"/>
    <property type="match status" value="1"/>
</dbReference>
<dbReference type="GO" id="GO:0000785">
    <property type="term" value="C:chromatin"/>
    <property type="evidence" value="ECO:0007669"/>
    <property type="project" value="TreeGrafter"/>
</dbReference>
<dbReference type="STRING" id="70415.A0A5S6Q7A7"/>
<reference evidence="8" key="1">
    <citation type="submission" date="2013-11" db="EMBL/GenBank/DDBJ databases">
        <authorList>
            <person name="Aslett M."/>
        </authorList>
    </citation>
    <scope>NUCLEOTIDE SEQUENCE [LARGE SCALE GENOMIC DNA]</scope>
    <source>
        <strain evidence="8">Edinburgh</strain>
    </source>
</reference>
<accession>A0A5S6Q7A7</accession>
<dbReference type="Proteomes" id="UP000046395">
    <property type="component" value="Unassembled WGS sequence"/>
</dbReference>
<evidence type="ECO:0000256" key="3">
    <source>
        <dbReference type="ARBA" id="ARBA00023015"/>
    </source>
</evidence>
<sequence length="191" mass="21821">MGVISLVNATVMNNPATFFTPYKFEMTIEARQDLMEDLEWSVRYVGSASSVEHDQVLDRVFVGPITEGHHKFILEVPAPDPELVPPADAVDVTIIILEGFYRGKNFLKLGYFLCHDYDDPELNEQPPAEPIFEKLTRRIFDADPRLTVYPITWDDPEPEMPPPEECGEVEDEEVLEDSEEELEDETESESD</sequence>
<keyword evidence="4" id="KW-0804">Transcription</keyword>
<dbReference type="Gene3D" id="2.60.40.1490">
    <property type="entry name" value="Histone chaperone ASF1-like"/>
    <property type="match status" value="1"/>
</dbReference>
<reference evidence="8" key="2">
    <citation type="submission" date="2014-03" db="EMBL/GenBank/DDBJ databases">
        <title>The whipworm genome and dual-species transcriptomics of an intimate host-pathogen interaction.</title>
        <authorList>
            <person name="Foth B.J."/>
            <person name="Tsai I.J."/>
            <person name="Reid A.J."/>
            <person name="Bancroft A.J."/>
            <person name="Nichol S."/>
            <person name="Tracey A."/>
            <person name="Holroyd N."/>
            <person name="Cotton J.A."/>
            <person name="Stanley E.J."/>
            <person name="Zarowiecki M."/>
            <person name="Liu J.Z."/>
            <person name="Huckvale T."/>
            <person name="Cooper P.J."/>
            <person name="Grencis R.K."/>
            <person name="Berriman M."/>
        </authorList>
    </citation>
    <scope>NUCLEOTIDE SEQUENCE [LARGE SCALE GENOMIC DNA]</scope>
    <source>
        <strain evidence="8">Edinburgh</strain>
    </source>
</reference>
<dbReference type="Pfam" id="PF04729">
    <property type="entry name" value="ASF1_hist_chap"/>
    <property type="match status" value="1"/>
</dbReference>
<comment type="subcellular location">
    <subcellularLocation>
        <location evidence="1">Nucleus</location>
    </subcellularLocation>
</comment>
<evidence type="ECO:0000313" key="8">
    <source>
        <dbReference type="Proteomes" id="UP000046395"/>
    </source>
</evidence>